<dbReference type="PROSITE" id="PS51841">
    <property type="entry name" value="LTD"/>
    <property type="match status" value="1"/>
</dbReference>
<proteinExistence type="predicted"/>
<reference evidence="2 3" key="1">
    <citation type="submission" date="2017-09" db="EMBL/GenBank/DDBJ databases">
        <title>Depth-based differentiation of microbial function through sediment-hosted aquifers and enrichment of novel symbionts in the deep terrestrial subsurface.</title>
        <authorList>
            <person name="Probst A.J."/>
            <person name="Ladd B."/>
            <person name="Jarett J.K."/>
            <person name="Geller-Mcgrath D.E."/>
            <person name="Sieber C.M."/>
            <person name="Emerson J.B."/>
            <person name="Anantharaman K."/>
            <person name="Thomas B.C."/>
            <person name="Malmstrom R."/>
            <person name="Stieglmeier M."/>
            <person name="Klingl A."/>
            <person name="Woyke T."/>
            <person name="Ryan C.M."/>
            <person name="Banfield J.F."/>
        </authorList>
    </citation>
    <scope>NUCLEOTIDE SEQUENCE [LARGE SCALE GENOMIC DNA]</scope>
    <source>
        <strain evidence="2">CG11_big_fil_rev_8_21_14_0_20_42_15</strain>
    </source>
</reference>
<dbReference type="Proteomes" id="UP000231154">
    <property type="component" value="Unassembled WGS sequence"/>
</dbReference>
<dbReference type="Pfam" id="PF00932">
    <property type="entry name" value="LTD"/>
    <property type="match status" value="1"/>
</dbReference>
<feature type="domain" description="LTD" evidence="1">
    <location>
        <begin position="1"/>
        <end position="112"/>
    </location>
</feature>
<accession>A0A2H0PYX9</accession>
<comment type="caution">
    <text evidence="2">The sequence shown here is derived from an EMBL/GenBank/DDBJ whole genome shotgun (WGS) entry which is preliminary data.</text>
</comment>
<dbReference type="InterPro" id="IPR001322">
    <property type="entry name" value="Lamin_tail_dom"/>
</dbReference>
<name>A0A2H0PYX9_9BACT</name>
<evidence type="ECO:0000313" key="2">
    <source>
        <dbReference type="EMBL" id="PIR27251.1"/>
    </source>
</evidence>
<evidence type="ECO:0000313" key="3">
    <source>
        <dbReference type="Proteomes" id="UP000231154"/>
    </source>
</evidence>
<dbReference type="AlphaFoldDB" id="A0A2H0PYX9"/>
<dbReference type="Gene3D" id="2.60.40.1260">
    <property type="entry name" value="Lamin Tail domain"/>
    <property type="match status" value="1"/>
</dbReference>
<protein>
    <recommendedName>
        <fullName evidence="1">LTD domain-containing protein</fullName>
    </recommendedName>
</protein>
<sequence length="159" mass="17028">SEFMADPAAVLDTKGEWFEIYNPTSNSINLNGWRYCDDDCSESKIINTNLVIPSKGYLVFAKNTDVSTNGGVNVDFQIGNLSLANNTDDSIIFYKPDGSGGFVLVDRIDYSKSAGWPISPGNSAMLNDLTADNSIMSNWSLSASTYGLGDYGTPGGPNA</sequence>
<dbReference type="InterPro" id="IPR036415">
    <property type="entry name" value="Lamin_tail_dom_sf"/>
</dbReference>
<dbReference type="SUPFAM" id="SSF74853">
    <property type="entry name" value="Lamin A/C globular tail domain"/>
    <property type="match status" value="1"/>
</dbReference>
<evidence type="ECO:0000259" key="1">
    <source>
        <dbReference type="PROSITE" id="PS51841"/>
    </source>
</evidence>
<dbReference type="EMBL" id="PCXF01000055">
    <property type="protein sequence ID" value="PIR27251.1"/>
    <property type="molecule type" value="Genomic_DNA"/>
</dbReference>
<organism evidence="2 3">
    <name type="scientific">Candidatus Berkelbacteria bacterium CG11_big_fil_rev_8_21_14_0_20_42_15</name>
    <dbReference type="NCBI Taxonomy" id="1974517"/>
    <lineage>
        <taxon>Bacteria</taxon>
        <taxon>Candidatus Berkelbacteria</taxon>
    </lineage>
</organism>
<feature type="non-terminal residue" evidence="2">
    <location>
        <position position="1"/>
    </location>
</feature>
<gene>
    <name evidence="2" type="ORF">COV40_01835</name>
</gene>